<accession>A0ABQ5U9G7</accession>
<dbReference type="SUPFAM" id="SSF53850">
    <property type="entry name" value="Periplasmic binding protein-like II"/>
    <property type="match status" value="1"/>
</dbReference>
<protein>
    <recommendedName>
        <fullName evidence="4">Solute-binding protein family 3/N-terminal domain-containing protein</fullName>
    </recommendedName>
</protein>
<evidence type="ECO:0000313" key="3">
    <source>
        <dbReference type="Proteomes" id="UP001161409"/>
    </source>
</evidence>
<evidence type="ECO:0000313" key="2">
    <source>
        <dbReference type="EMBL" id="GLQ07151.1"/>
    </source>
</evidence>
<dbReference type="Proteomes" id="UP001161409">
    <property type="component" value="Unassembled WGS sequence"/>
</dbReference>
<dbReference type="InterPro" id="IPR011972">
    <property type="entry name" value="CHP02285"/>
</dbReference>
<reference evidence="2" key="2">
    <citation type="submission" date="2023-01" db="EMBL/GenBank/DDBJ databases">
        <title>Draft genome sequence of Sneathiella chinensis strain NBRC 103408.</title>
        <authorList>
            <person name="Sun Q."/>
            <person name="Mori K."/>
        </authorList>
    </citation>
    <scope>NUCLEOTIDE SEQUENCE</scope>
    <source>
        <strain evidence="2">NBRC 103408</strain>
    </source>
</reference>
<comment type="caution">
    <text evidence="2">The sequence shown here is derived from an EMBL/GenBank/DDBJ whole genome shotgun (WGS) entry which is preliminary data.</text>
</comment>
<keyword evidence="1" id="KW-0732">Signal</keyword>
<feature type="signal peptide" evidence="1">
    <location>
        <begin position="1"/>
        <end position="19"/>
    </location>
</feature>
<sequence>MPRFLATAAAALMATTAFLPLKTVHAEKLSVMWGQVHFPPSSIVTGKDAGTGFMDRQLDLIIEKLPQYEHKKVPMSVMRLLEMMQKGEQICFPSLQKNPAREAFIDFSPFLFVNLSNGLIINAANRDKYAPYLKEDGTADFGELVASGQFTFKYHDGKSYTAEIDSVLKRFKDQKSDSLLQQQGNIDRAQDLKQLEFGRVDAVLGRLIETLAFAREQGKGDLISFIPVSAETPYDTIHVGCAKGDWNKDFMKDLAKAATEIREDEDFVNSYMGWVPTDLVSTQRGFHKEALSRE</sequence>
<evidence type="ECO:0000256" key="1">
    <source>
        <dbReference type="SAM" id="SignalP"/>
    </source>
</evidence>
<proteinExistence type="predicted"/>
<keyword evidence="3" id="KW-1185">Reference proteome</keyword>
<name>A0ABQ5U9G7_9PROT</name>
<feature type="chain" id="PRO_5046378415" description="Solute-binding protein family 3/N-terminal domain-containing protein" evidence="1">
    <location>
        <begin position="20"/>
        <end position="294"/>
    </location>
</feature>
<dbReference type="RefSeq" id="WP_169561217.1">
    <property type="nucleotide sequence ID" value="NZ_BSNF01000008.1"/>
</dbReference>
<dbReference type="EMBL" id="BSNF01000008">
    <property type="protein sequence ID" value="GLQ07151.1"/>
    <property type="molecule type" value="Genomic_DNA"/>
</dbReference>
<organism evidence="2 3">
    <name type="scientific">Sneathiella chinensis</name>
    <dbReference type="NCBI Taxonomy" id="349750"/>
    <lineage>
        <taxon>Bacteria</taxon>
        <taxon>Pseudomonadati</taxon>
        <taxon>Pseudomonadota</taxon>
        <taxon>Alphaproteobacteria</taxon>
        <taxon>Sneathiellales</taxon>
        <taxon>Sneathiellaceae</taxon>
        <taxon>Sneathiella</taxon>
    </lineage>
</organism>
<evidence type="ECO:0008006" key="4">
    <source>
        <dbReference type="Google" id="ProtNLM"/>
    </source>
</evidence>
<dbReference type="NCBIfam" id="TIGR02285">
    <property type="entry name" value="TIGR02285 family protein"/>
    <property type="match status" value="1"/>
</dbReference>
<dbReference type="Gene3D" id="3.40.190.10">
    <property type="entry name" value="Periplasmic binding protein-like II"/>
    <property type="match status" value="2"/>
</dbReference>
<gene>
    <name evidence="2" type="ORF">GCM10007924_23720</name>
</gene>
<reference evidence="2" key="1">
    <citation type="journal article" date="2014" name="Int. J. Syst. Evol. Microbiol.">
        <title>Complete genome of a new Firmicutes species belonging to the dominant human colonic microbiota ('Ruminococcus bicirculans') reveals two chromosomes and a selective capacity to utilize plant glucans.</title>
        <authorList>
            <consortium name="NISC Comparative Sequencing Program"/>
            <person name="Wegmann U."/>
            <person name="Louis P."/>
            <person name="Goesmann A."/>
            <person name="Henrissat B."/>
            <person name="Duncan S.H."/>
            <person name="Flint H.J."/>
        </authorList>
    </citation>
    <scope>NUCLEOTIDE SEQUENCE</scope>
    <source>
        <strain evidence="2">NBRC 103408</strain>
    </source>
</reference>